<evidence type="ECO:0000256" key="2">
    <source>
        <dbReference type="SAM" id="MobiDB-lite"/>
    </source>
</evidence>
<dbReference type="GO" id="GO:0003871">
    <property type="term" value="F:5-methyltetrahydropteroyltriglutamate-homocysteine S-methyltransferase activity"/>
    <property type="evidence" value="ECO:0007669"/>
    <property type="project" value="InterPro"/>
</dbReference>
<name>A0AAD1KP51_9ACTN</name>
<protein>
    <recommendedName>
        <fullName evidence="3">Cobalamin-independent methionine synthase MetE N-terminal domain-containing protein</fullName>
    </recommendedName>
</protein>
<feature type="domain" description="Cobalamin-independent methionine synthase MetE N-terminal" evidence="3">
    <location>
        <begin position="8"/>
        <end position="115"/>
    </location>
</feature>
<dbReference type="SUPFAM" id="SSF51726">
    <property type="entry name" value="UROD/MetE-like"/>
    <property type="match status" value="1"/>
</dbReference>
<dbReference type="GO" id="GO:0008652">
    <property type="term" value="P:amino acid biosynthetic process"/>
    <property type="evidence" value="ECO:0007669"/>
    <property type="project" value="InterPro"/>
</dbReference>
<evidence type="ECO:0000256" key="1">
    <source>
        <dbReference type="ARBA" id="ARBA00022737"/>
    </source>
</evidence>
<organism evidence="4 5">
    <name type="scientific">Cutibacterium modestum</name>
    <dbReference type="NCBI Taxonomy" id="2559073"/>
    <lineage>
        <taxon>Bacteria</taxon>
        <taxon>Bacillati</taxon>
        <taxon>Actinomycetota</taxon>
        <taxon>Actinomycetes</taxon>
        <taxon>Propionibacteriales</taxon>
        <taxon>Propionibacteriaceae</taxon>
        <taxon>Cutibacterium</taxon>
    </lineage>
</organism>
<dbReference type="Gene3D" id="3.20.20.210">
    <property type="match status" value="1"/>
</dbReference>
<dbReference type="InterPro" id="IPR013215">
    <property type="entry name" value="Cbl-indep_Met_Synth_N"/>
</dbReference>
<dbReference type="PANTHER" id="PTHR30519">
    <property type="entry name" value="5-METHYLTETRAHYDROPTEROYLTRIGLUTAMATE--HOMOCYSTEINE METHYLTRANSFERASE"/>
    <property type="match status" value="1"/>
</dbReference>
<proteinExistence type="predicted"/>
<sequence length="232" mass="25544">MKAPYTDSMSLYEPVVLDTTALLGAAPQRFAGLEDLELYFSMARGDATRPAAEMTKYFGTNYHYIVPKIGPDTTIELADRHLVERLARLKDHGLSMHPVVGPVTWLALSKPTVEGYGVFERFDDAVTSVEAARSKMELLRTPRGARLHARPGARYVGHSLPSRPPTDEIDDLLGPPFTCLTQTSCESTRTAASRPESMTKPWLPCATQSRRPRGCEPSTPDAKPCFDPLSVP</sequence>
<accession>A0AAD1KP51</accession>
<evidence type="ECO:0000259" key="3">
    <source>
        <dbReference type="Pfam" id="PF08267"/>
    </source>
</evidence>
<gene>
    <name evidence="4" type="ORF">KB1_08020</name>
</gene>
<dbReference type="Proteomes" id="UP000825072">
    <property type="component" value="Chromosome 1"/>
</dbReference>
<dbReference type="GO" id="GO:0008270">
    <property type="term" value="F:zinc ion binding"/>
    <property type="evidence" value="ECO:0007669"/>
    <property type="project" value="InterPro"/>
</dbReference>
<keyword evidence="1" id="KW-0677">Repeat</keyword>
<evidence type="ECO:0000313" key="4">
    <source>
        <dbReference type="EMBL" id="BCY24812.1"/>
    </source>
</evidence>
<dbReference type="Pfam" id="PF08267">
    <property type="entry name" value="Meth_synt_1"/>
    <property type="match status" value="1"/>
</dbReference>
<dbReference type="InterPro" id="IPR038071">
    <property type="entry name" value="UROD/MetE-like_sf"/>
</dbReference>
<dbReference type="EMBL" id="AP024747">
    <property type="protein sequence ID" value="BCY24812.1"/>
    <property type="molecule type" value="Genomic_DNA"/>
</dbReference>
<reference evidence="4" key="1">
    <citation type="submission" date="2021-06" db="EMBL/GenBank/DDBJ databases">
        <title>Genome sequence of Cutibacterium modestum strain KB17-24694.</title>
        <authorList>
            <person name="Dekio I."/>
            <person name="Asahina A."/>
            <person name="Nishida M."/>
        </authorList>
    </citation>
    <scope>NUCLEOTIDE SEQUENCE</scope>
    <source>
        <strain evidence="4">KB17-24694</strain>
    </source>
</reference>
<dbReference type="AlphaFoldDB" id="A0AAD1KP51"/>
<evidence type="ECO:0000313" key="5">
    <source>
        <dbReference type="Proteomes" id="UP000825072"/>
    </source>
</evidence>
<feature type="region of interest" description="Disordered" evidence="2">
    <location>
        <begin position="188"/>
        <end position="232"/>
    </location>
</feature>